<reference evidence="1 2" key="1">
    <citation type="submission" date="2014-11" db="EMBL/GenBank/DDBJ databases">
        <authorList>
            <person name="Zhu J."/>
            <person name="Qi W."/>
            <person name="Song R."/>
        </authorList>
    </citation>
    <scope>NUCLEOTIDE SEQUENCE [LARGE SCALE GENOMIC DNA]</scope>
</reference>
<evidence type="ECO:0000313" key="1">
    <source>
        <dbReference type="EMBL" id="CEM04523.1"/>
    </source>
</evidence>
<dbReference type="AlphaFoldDB" id="A0A0G4EZS4"/>
<dbReference type="InParanoid" id="A0A0G4EZS4"/>
<sequence length="111" mass="12800">HKAPFGVGEGHRLPPIPTDRSRVAQRVIEADRKQKQQAVLRAKEARCRRQQQEAYGRLVQQYYAPAPRHRQQYYNQGEEEPFSPYVDEQLYGGMTRLPPIVLTGTSLRRAG</sequence>
<evidence type="ECO:0000313" key="2">
    <source>
        <dbReference type="Proteomes" id="UP000041254"/>
    </source>
</evidence>
<protein>
    <submittedName>
        <fullName evidence="1">Uncharacterized protein</fullName>
    </submittedName>
</protein>
<dbReference type="VEuPathDB" id="CryptoDB:Vbra_8637"/>
<keyword evidence="2" id="KW-1185">Reference proteome</keyword>
<accession>A0A0G4EZS4</accession>
<name>A0A0G4EZS4_VITBC</name>
<feature type="non-terminal residue" evidence="1">
    <location>
        <position position="1"/>
    </location>
</feature>
<dbReference type="Proteomes" id="UP000041254">
    <property type="component" value="Unassembled WGS sequence"/>
</dbReference>
<organism evidence="1 2">
    <name type="scientific">Vitrella brassicaformis (strain CCMP3155)</name>
    <dbReference type="NCBI Taxonomy" id="1169540"/>
    <lineage>
        <taxon>Eukaryota</taxon>
        <taxon>Sar</taxon>
        <taxon>Alveolata</taxon>
        <taxon>Colpodellida</taxon>
        <taxon>Vitrellaceae</taxon>
        <taxon>Vitrella</taxon>
    </lineage>
</organism>
<gene>
    <name evidence="1" type="ORF">Vbra_8637</name>
</gene>
<dbReference type="EMBL" id="CDMY01000353">
    <property type="protein sequence ID" value="CEM04523.1"/>
    <property type="molecule type" value="Genomic_DNA"/>
</dbReference>
<proteinExistence type="predicted"/>